<proteinExistence type="predicted"/>
<dbReference type="Gene3D" id="1.20.1280.50">
    <property type="match status" value="1"/>
</dbReference>
<dbReference type="PROSITE" id="PS50181">
    <property type="entry name" value="FBOX"/>
    <property type="match status" value="1"/>
</dbReference>
<dbReference type="SMART" id="SM00256">
    <property type="entry name" value="FBOX"/>
    <property type="match status" value="1"/>
</dbReference>
<evidence type="ECO:0000259" key="1">
    <source>
        <dbReference type="PROSITE" id="PS50181"/>
    </source>
</evidence>
<dbReference type="SUPFAM" id="SSF50998">
    <property type="entry name" value="Quinoprotein alcohol dehydrogenase-like"/>
    <property type="match status" value="1"/>
</dbReference>
<feature type="domain" description="F-box" evidence="1">
    <location>
        <begin position="1"/>
        <end position="47"/>
    </location>
</feature>
<sequence>MDPLEVFPPEICLRIFEFLGPEDFCSCLAVSHQWRNLANTESYWQHFCNKRGLIQSNEVNEAGEMPLCPQAATYISYMNRLVRNWKQCRFNSFQLPKHDWYCCIAGCNRNIAIYYPRTANIHIYHISKTVDIVCDIHVGLPYGISIPDVFINEYFLIVSKGNVVLIYKNDKGYSLYKVVVGNEFGLTIASHIFPYVETDKRLYVKVINENTLWVESNTVYVVDILSDTYKALNDTFRCLRVDGKYIYAANDVVTCYNLQGDKKFSLNIRYVEDMWVKDQLLVVLIGGNSQLLHLWNLKSKSMINIIQVEKDPCVSISSELDNLYVLEIINKLYAITCYSTRTGSLVWQHKQQYERDISIHPEIRIVCDRFIFARPSHTCDTNFILLDSKSGRVLYDNIMPPCLSPPCYIYHLSDEFLITAESDKVHIRRYV</sequence>
<dbReference type="InterPro" id="IPR001810">
    <property type="entry name" value="F-box_dom"/>
</dbReference>
<dbReference type="Proteomes" id="UP001152798">
    <property type="component" value="Chromosome 5"/>
</dbReference>
<gene>
    <name evidence="2" type="ORF">NEZAVI_LOCUS11679</name>
</gene>
<dbReference type="InterPro" id="IPR036047">
    <property type="entry name" value="F-box-like_dom_sf"/>
</dbReference>
<organism evidence="2 3">
    <name type="scientific">Nezara viridula</name>
    <name type="common">Southern green stink bug</name>
    <name type="synonym">Cimex viridulus</name>
    <dbReference type="NCBI Taxonomy" id="85310"/>
    <lineage>
        <taxon>Eukaryota</taxon>
        <taxon>Metazoa</taxon>
        <taxon>Ecdysozoa</taxon>
        <taxon>Arthropoda</taxon>
        <taxon>Hexapoda</taxon>
        <taxon>Insecta</taxon>
        <taxon>Pterygota</taxon>
        <taxon>Neoptera</taxon>
        <taxon>Paraneoptera</taxon>
        <taxon>Hemiptera</taxon>
        <taxon>Heteroptera</taxon>
        <taxon>Panheteroptera</taxon>
        <taxon>Pentatomomorpha</taxon>
        <taxon>Pentatomoidea</taxon>
        <taxon>Pentatomidae</taxon>
        <taxon>Pentatominae</taxon>
        <taxon>Nezara</taxon>
    </lineage>
</organism>
<dbReference type="OrthoDB" id="10257471at2759"/>
<protein>
    <recommendedName>
        <fullName evidence="1">F-box domain-containing protein</fullName>
    </recommendedName>
</protein>
<dbReference type="InterPro" id="IPR011047">
    <property type="entry name" value="Quinoprotein_ADH-like_sf"/>
</dbReference>
<name>A0A9P0HK72_NEZVI</name>
<reference evidence="2" key="1">
    <citation type="submission" date="2022-01" db="EMBL/GenBank/DDBJ databases">
        <authorList>
            <person name="King R."/>
        </authorList>
    </citation>
    <scope>NUCLEOTIDE SEQUENCE</scope>
</reference>
<dbReference type="SUPFAM" id="SSF81383">
    <property type="entry name" value="F-box domain"/>
    <property type="match status" value="1"/>
</dbReference>
<evidence type="ECO:0000313" key="2">
    <source>
        <dbReference type="EMBL" id="CAH1402996.1"/>
    </source>
</evidence>
<keyword evidence="3" id="KW-1185">Reference proteome</keyword>
<dbReference type="EMBL" id="OV725081">
    <property type="protein sequence ID" value="CAH1402996.1"/>
    <property type="molecule type" value="Genomic_DNA"/>
</dbReference>
<accession>A0A9P0HK72</accession>
<dbReference type="Pfam" id="PF12937">
    <property type="entry name" value="F-box-like"/>
    <property type="match status" value="1"/>
</dbReference>
<dbReference type="AlphaFoldDB" id="A0A9P0HK72"/>
<evidence type="ECO:0000313" key="3">
    <source>
        <dbReference type="Proteomes" id="UP001152798"/>
    </source>
</evidence>